<evidence type="ECO:0000256" key="2">
    <source>
        <dbReference type="ARBA" id="ARBA00004604"/>
    </source>
</evidence>
<feature type="region of interest" description="Disordered" evidence="8">
    <location>
        <begin position="55"/>
        <end position="102"/>
    </location>
</feature>
<comment type="subunit">
    <text evidence="7">Component of the ribosomal small subunit (SSU) processome composed of at least 40 protein subunits and snoRNA U3.</text>
</comment>
<evidence type="ECO:0000313" key="11">
    <source>
        <dbReference type="EMBL" id="CAD6928497.1"/>
    </source>
</evidence>
<dbReference type="GO" id="GO:0034511">
    <property type="term" value="F:U3 snoRNA binding"/>
    <property type="evidence" value="ECO:0007669"/>
    <property type="project" value="InterPro"/>
</dbReference>
<dbReference type="Pfam" id="PF22916">
    <property type="entry name" value="UTP25_NTPase-like"/>
    <property type="match status" value="1"/>
</dbReference>
<organism evidence="11 12">
    <name type="scientific">Tilletia laevis</name>
    <dbReference type="NCBI Taxonomy" id="157183"/>
    <lineage>
        <taxon>Eukaryota</taxon>
        <taxon>Fungi</taxon>
        <taxon>Dikarya</taxon>
        <taxon>Basidiomycota</taxon>
        <taxon>Ustilaginomycotina</taxon>
        <taxon>Exobasidiomycetes</taxon>
        <taxon>Tilletiales</taxon>
        <taxon>Tilletiaceae</taxon>
        <taxon>Tilletia</taxon>
    </lineage>
</organism>
<protein>
    <recommendedName>
        <fullName evidence="4 7">U3 small nucleolar RNA-associated protein 25</fullName>
        <shortName evidence="7">U3 snoRNA-associated protein 25</shortName>
    </recommendedName>
</protein>
<evidence type="ECO:0000256" key="6">
    <source>
        <dbReference type="ARBA" id="ARBA00023274"/>
    </source>
</evidence>
<feature type="domain" description="UTP25 C-terminal" evidence="9">
    <location>
        <begin position="528"/>
        <end position="604"/>
    </location>
</feature>
<feature type="region of interest" description="Disordered" evidence="8">
    <location>
        <begin position="241"/>
        <end position="278"/>
    </location>
</feature>
<comment type="subcellular location">
    <subcellularLocation>
        <location evidence="2 7">Nucleus</location>
        <location evidence="2 7">Nucleolus</location>
    </subcellularLocation>
</comment>
<feature type="compositionally biased region" description="Low complexity" evidence="8">
    <location>
        <begin position="77"/>
        <end position="90"/>
    </location>
</feature>
<dbReference type="InterPro" id="IPR010678">
    <property type="entry name" value="UTP25"/>
</dbReference>
<accession>A0A9N8LT42</accession>
<keyword evidence="5 7" id="KW-0539">Nucleus</keyword>
<dbReference type="GO" id="GO:0019843">
    <property type="term" value="F:rRNA binding"/>
    <property type="evidence" value="ECO:0007669"/>
    <property type="project" value="TreeGrafter"/>
</dbReference>
<evidence type="ECO:0000256" key="4">
    <source>
        <dbReference type="ARBA" id="ARBA00015422"/>
    </source>
</evidence>
<dbReference type="InterPro" id="IPR053939">
    <property type="entry name" value="UTP25_C"/>
</dbReference>
<proteinExistence type="inferred from homology"/>
<name>A0A9N8LT42_9BASI</name>
<feature type="compositionally biased region" description="Acidic residues" evidence="8">
    <location>
        <begin position="259"/>
        <end position="272"/>
    </location>
</feature>
<dbReference type="AlphaFoldDB" id="A0A9N8LT42"/>
<keyword evidence="7" id="KW-0698">rRNA processing</keyword>
<feature type="non-terminal residue" evidence="11">
    <location>
        <position position="1"/>
    </location>
</feature>
<dbReference type="EMBL" id="CAJHJF010002642">
    <property type="protein sequence ID" value="CAD6928497.1"/>
    <property type="molecule type" value="Genomic_DNA"/>
</dbReference>
<comment type="function">
    <text evidence="1 7">DEAD-box RNA helicase-like protein required for pre-18S rRNA processing, specifically at sites A0, A1, and A2.</text>
</comment>
<dbReference type="PANTHER" id="PTHR12933:SF0">
    <property type="entry name" value="U3 SMALL NUCLEOLAR RNA-ASSOCIATED PROTEIN 25 HOMOLOG"/>
    <property type="match status" value="1"/>
</dbReference>
<evidence type="ECO:0000259" key="9">
    <source>
        <dbReference type="Pfam" id="PF06862"/>
    </source>
</evidence>
<comment type="similarity">
    <text evidence="3 7">Belongs to the UTP25 family.</text>
</comment>
<keyword evidence="7" id="KW-0690">Ribosome biogenesis</keyword>
<dbReference type="Pfam" id="PF06862">
    <property type="entry name" value="Utp25_C"/>
    <property type="match status" value="1"/>
</dbReference>
<evidence type="ECO:0000256" key="8">
    <source>
        <dbReference type="SAM" id="MobiDB-lite"/>
    </source>
</evidence>
<dbReference type="InterPro" id="IPR053940">
    <property type="entry name" value="UTP25_NTPase-like"/>
</dbReference>
<evidence type="ECO:0000256" key="3">
    <source>
        <dbReference type="ARBA" id="ARBA00009223"/>
    </source>
</evidence>
<evidence type="ECO:0000256" key="5">
    <source>
        <dbReference type="ARBA" id="ARBA00023242"/>
    </source>
</evidence>
<evidence type="ECO:0000313" key="12">
    <source>
        <dbReference type="Proteomes" id="UP000836404"/>
    </source>
</evidence>
<keyword evidence="6 7" id="KW-0687">Ribonucleoprotein</keyword>
<reference evidence="11 12" key="1">
    <citation type="submission" date="2020-10" db="EMBL/GenBank/DDBJ databases">
        <authorList>
            <person name="Sedaghatjoo S."/>
        </authorList>
    </citation>
    <scope>NUCLEOTIDE SEQUENCE [LARGE SCALE GENOMIC DNA]</scope>
    <source>
        <strain evidence="11 12">LLFL</strain>
    </source>
</reference>
<feature type="domain" description="UTP25 NTP hydrolase-like" evidence="10">
    <location>
        <begin position="197"/>
        <end position="504"/>
    </location>
</feature>
<comment type="caution">
    <text evidence="11">The sequence shown here is derived from an EMBL/GenBank/DDBJ whole genome shotgun (WGS) entry which is preliminary data.</text>
</comment>
<gene>
    <name evidence="11" type="ORF">JKILLFL_G7134</name>
</gene>
<dbReference type="GO" id="GO:0032040">
    <property type="term" value="C:small-subunit processome"/>
    <property type="evidence" value="ECO:0007669"/>
    <property type="project" value="TreeGrafter"/>
</dbReference>
<sequence>MTVDTSTDLPTKLITLINVSAARPDTAHAKRARLAVPFHKITHADPRPKIAALLKQQQQPQPQPQPQPMSAEQVHHAAAASTAATTTTPAPAIPQPDPFHLHFASLGQHGKAASALAAQAASSSSSSPSALPAYTLATHTYDAIGPILQYDTPHTFPSTQDRLQETVRNAYHAHLQATHRRAPTPLQRSTLNVIQSYADLLHPHLALSQRDQVRETVAAHLLSHLQKTRRVILRNNERLAKAAASDGGKSRNSKGASADDMDLDVQDDEGEAGEAKTNDDLDELVRDQGFTRPKILVLLPLRNSALAWTTALSSVSGCVEGLLSSSSEEAQSQSAKRFLRDFTLPEGTLDRLAQPDAGARFPADHVATFQGNIDDSFVLGFKVTRKEWRAYARYYGADIIVASPLGLRLAIEKDNDSDFLSSIEIVVADQLDVMQMQNWEHVKFVFSQLNHIPRKVHESTDFARVRQWSLDGASAYLRQTILLSSLDTPEVRALFAPLRNLAGRRRVLSADDGTKAGKKEKEGAVGMVRDGVRQVFVKFDCANVQAEADVRLAHFTTKTLPALLKSAIASSKTLIFVPSYFDFVLLVDHLQKLEEKGELRFTSIS</sequence>
<evidence type="ECO:0000259" key="10">
    <source>
        <dbReference type="Pfam" id="PF22916"/>
    </source>
</evidence>
<evidence type="ECO:0000256" key="7">
    <source>
        <dbReference type="RuleBase" id="RU365070"/>
    </source>
</evidence>
<keyword evidence="12" id="KW-1185">Reference proteome</keyword>
<dbReference type="GO" id="GO:0000462">
    <property type="term" value="P:maturation of SSU-rRNA from tricistronic rRNA transcript (SSU-rRNA, 5.8S rRNA, LSU-rRNA)"/>
    <property type="evidence" value="ECO:0007669"/>
    <property type="project" value="TreeGrafter"/>
</dbReference>
<dbReference type="Proteomes" id="UP000836404">
    <property type="component" value="Unassembled WGS sequence"/>
</dbReference>
<evidence type="ECO:0000256" key="1">
    <source>
        <dbReference type="ARBA" id="ARBA00002883"/>
    </source>
</evidence>
<dbReference type="PANTHER" id="PTHR12933">
    <property type="entry name" value="ORF PROTEIN-RELATED"/>
    <property type="match status" value="1"/>
</dbReference>